<keyword evidence="1" id="KW-1133">Transmembrane helix</keyword>
<accession>A0A1F5MHJ1</accession>
<feature type="transmembrane region" description="Helical" evidence="1">
    <location>
        <begin position="312"/>
        <end position="332"/>
    </location>
</feature>
<feature type="transmembrane region" description="Helical" evidence="1">
    <location>
        <begin position="380"/>
        <end position="397"/>
    </location>
</feature>
<feature type="transmembrane region" description="Helical" evidence="1">
    <location>
        <begin position="519"/>
        <end position="540"/>
    </location>
</feature>
<evidence type="ECO:0000313" key="2">
    <source>
        <dbReference type="EMBL" id="OGE64847.1"/>
    </source>
</evidence>
<comment type="caution">
    <text evidence="2">The sequence shown here is derived from an EMBL/GenBank/DDBJ whole genome shotgun (WGS) entry which is preliminary data.</text>
</comment>
<protein>
    <recommendedName>
        <fullName evidence="4">Membrane protein 6-pyruvoyl-tetrahydropterin synthase-related domain-containing protein</fullName>
    </recommendedName>
</protein>
<feature type="transmembrane region" description="Helical" evidence="1">
    <location>
        <begin position="191"/>
        <end position="207"/>
    </location>
</feature>
<gene>
    <name evidence="2" type="ORF">A3I48_00360</name>
</gene>
<evidence type="ECO:0000313" key="3">
    <source>
        <dbReference type="Proteomes" id="UP000178859"/>
    </source>
</evidence>
<dbReference type="AlphaFoldDB" id="A0A1F5MHJ1"/>
<sequence length="553" mass="63318">MKSKIIPPLFIILFSVLGMKAFLHPGLFTAHDIWHQVVRLYYYFQAVNDGQFPPYWIGQLANNFGYPLFLFSYQLPWIIGTVFMKTGLDIATAIKTLFFLSYLASGITMYFFVNNLLKNRLSALLSGILYLWLPYHFLIIFVGASMGIAFVFTFLPLVLLGIHLLKEERIIGIAVLSAGLSGIILSHIMHLVFLFPLILIFFFWEFISSSKKGIFLKNITFGLILTILLSSFYLIPAVYYNQFTRVHQETGFSELYKRNFINLNQLIYSKWGYGPIVNNAKNGESSFQLGLAQWISIIILVLLIVSRKLSRFYRNLGISILIIFATNVFLMLDYSKPIWNLLIKFTTVDFPFRLLLPTAFIASVSAGIVLVNIKKSLRTFVFILLILVTIYTNRNHINVNQYTNFPISTYLNIETEKTTNTYNEYLPIKANGKLLDKPWDEIVGENISSSKMQQTTNLLSFNLNVTKEGTVSAGQFFFPGQNLYIDNRQIKFTADKEGRINFIISPGIHKIAVKYQETLLIAISKVLTIIGILIILIIFLKNLKLFRKDITSN</sequence>
<feature type="transmembrane region" description="Helical" evidence="1">
    <location>
        <begin position="96"/>
        <end position="113"/>
    </location>
</feature>
<dbReference type="EMBL" id="MFDT01000030">
    <property type="protein sequence ID" value="OGE64847.1"/>
    <property type="molecule type" value="Genomic_DNA"/>
</dbReference>
<proteinExistence type="predicted"/>
<evidence type="ECO:0000256" key="1">
    <source>
        <dbReference type="SAM" id="Phobius"/>
    </source>
</evidence>
<name>A0A1F5MHJ1_9BACT</name>
<feature type="transmembrane region" description="Helical" evidence="1">
    <location>
        <begin position="287"/>
        <end position="305"/>
    </location>
</feature>
<feature type="transmembrane region" description="Helical" evidence="1">
    <location>
        <begin position="352"/>
        <end position="373"/>
    </location>
</feature>
<keyword evidence="1" id="KW-0812">Transmembrane</keyword>
<feature type="transmembrane region" description="Helical" evidence="1">
    <location>
        <begin position="64"/>
        <end position="84"/>
    </location>
</feature>
<reference evidence="2 3" key="1">
    <citation type="journal article" date="2016" name="Nat. Commun.">
        <title>Thousands of microbial genomes shed light on interconnected biogeochemical processes in an aquifer system.</title>
        <authorList>
            <person name="Anantharaman K."/>
            <person name="Brown C.T."/>
            <person name="Hug L.A."/>
            <person name="Sharon I."/>
            <person name="Castelle C.J."/>
            <person name="Probst A.J."/>
            <person name="Thomas B.C."/>
            <person name="Singh A."/>
            <person name="Wilkins M.J."/>
            <person name="Karaoz U."/>
            <person name="Brodie E.L."/>
            <person name="Williams K.H."/>
            <person name="Hubbard S.S."/>
            <person name="Banfield J.F."/>
        </authorList>
    </citation>
    <scope>NUCLEOTIDE SEQUENCE [LARGE SCALE GENOMIC DNA]</scope>
</reference>
<evidence type="ECO:0008006" key="4">
    <source>
        <dbReference type="Google" id="ProtNLM"/>
    </source>
</evidence>
<organism evidence="2 3">
    <name type="scientific">Candidatus Daviesbacteria bacterium RIFCSPLOWO2_02_FULL_36_7</name>
    <dbReference type="NCBI Taxonomy" id="1797792"/>
    <lineage>
        <taxon>Bacteria</taxon>
        <taxon>Candidatus Daviesiibacteriota</taxon>
    </lineage>
</organism>
<feature type="transmembrane region" description="Helical" evidence="1">
    <location>
        <begin position="133"/>
        <end position="162"/>
    </location>
</feature>
<feature type="transmembrane region" description="Helical" evidence="1">
    <location>
        <begin position="219"/>
        <end position="240"/>
    </location>
</feature>
<dbReference type="Proteomes" id="UP000178859">
    <property type="component" value="Unassembled WGS sequence"/>
</dbReference>
<keyword evidence="1" id="KW-0472">Membrane</keyword>